<feature type="domain" description="HTH lysR-type" evidence="5">
    <location>
        <begin position="14"/>
        <end position="65"/>
    </location>
</feature>
<dbReference type="Gene3D" id="1.10.10.10">
    <property type="entry name" value="Winged helix-like DNA-binding domain superfamily/Winged helix DNA-binding domain"/>
    <property type="match status" value="1"/>
</dbReference>
<accession>Q2CFV3</accession>
<dbReference type="GO" id="GO:0003700">
    <property type="term" value="F:DNA-binding transcription factor activity"/>
    <property type="evidence" value="ECO:0007669"/>
    <property type="project" value="InterPro"/>
</dbReference>
<comment type="caution">
    <text evidence="6">The sequence shown here is derived from an EMBL/GenBank/DDBJ whole genome shotgun (WGS) entry which is preliminary data.</text>
</comment>
<dbReference type="eggNOG" id="COG0583">
    <property type="taxonomic scope" value="Bacteria"/>
</dbReference>
<dbReference type="InterPro" id="IPR000847">
    <property type="entry name" value="LysR_HTH_N"/>
</dbReference>
<dbReference type="GO" id="GO:0000976">
    <property type="term" value="F:transcription cis-regulatory region binding"/>
    <property type="evidence" value="ECO:0007669"/>
    <property type="project" value="TreeGrafter"/>
</dbReference>
<keyword evidence="4" id="KW-0804">Transcription</keyword>
<name>Q2CFV3_OCEGH</name>
<gene>
    <name evidence="6" type="ORF">OG2516_01681</name>
</gene>
<evidence type="ECO:0000259" key="5">
    <source>
        <dbReference type="PROSITE" id="PS50931"/>
    </source>
</evidence>
<dbReference type="FunFam" id="1.10.10.10:FF:000001">
    <property type="entry name" value="LysR family transcriptional regulator"/>
    <property type="match status" value="1"/>
</dbReference>
<dbReference type="STRING" id="314256.OG2516_01681"/>
<dbReference type="Proteomes" id="UP000003635">
    <property type="component" value="Unassembled WGS sequence"/>
</dbReference>
<proteinExistence type="inferred from homology"/>
<keyword evidence="3" id="KW-0238">DNA-binding</keyword>
<dbReference type="PROSITE" id="PS50931">
    <property type="entry name" value="HTH_LYSR"/>
    <property type="match status" value="1"/>
</dbReference>
<dbReference type="OrthoDB" id="7776850at2"/>
<dbReference type="Gene3D" id="3.40.190.10">
    <property type="entry name" value="Periplasmic binding protein-like II"/>
    <property type="match status" value="2"/>
</dbReference>
<keyword evidence="2" id="KW-0805">Transcription regulation</keyword>
<dbReference type="InterPro" id="IPR036388">
    <property type="entry name" value="WH-like_DNA-bd_sf"/>
</dbReference>
<dbReference type="SUPFAM" id="SSF46785">
    <property type="entry name" value="Winged helix' DNA-binding domain"/>
    <property type="match status" value="1"/>
</dbReference>
<dbReference type="AlphaFoldDB" id="Q2CFV3"/>
<comment type="similarity">
    <text evidence="1">Belongs to the LysR transcriptional regulatory family.</text>
</comment>
<dbReference type="SUPFAM" id="SSF53850">
    <property type="entry name" value="Periplasmic binding protein-like II"/>
    <property type="match status" value="1"/>
</dbReference>
<evidence type="ECO:0000256" key="1">
    <source>
        <dbReference type="ARBA" id="ARBA00009437"/>
    </source>
</evidence>
<dbReference type="InterPro" id="IPR036390">
    <property type="entry name" value="WH_DNA-bd_sf"/>
</dbReference>
<dbReference type="RefSeq" id="WP_007253868.1">
    <property type="nucleotide sequence ID" value="NZ_CH724107.1"/>
</dbReference>
<organism evidence="6 7">
    <name type="scientific">Oceanicola granulosus (strain ATCC BAA-861 / DSM 15982 / KCTC 12143 / HTCC2516)</name>
    <dbReference type="NCBI Taxonomy" id="314256"/>
    <lineage>
        <taxon>Bacteria</taxon>
        <taxon>Pseudomonadati</taxon>
        <taxon>Pseudomonadota</taxon>
        <taxon>Alphaproteobacteria</taxon>
        <taxon>Rhodobacterales</taxon>
        <taxon>Roseobacteraceae</taxon>
        <taxon>Oceanicola</taxon>
    </lineage>
</organism>
<dbReference type="HOGENOM" id="CLU_039613_6_5_5"/>
<dbReference type="InterPro" id="IPR005119">
    <property type="entry name" value="LysR_subst-bd"/>
</dbReference>
<dbReference type="Pfam" id="PF00126">
    <property type="entry name" value="HTH_1"/>
    <property type="match status" value="1"/>
</dbReference>
<evidence type="ECO:0000313" key="7">
    <source>
        <dbReference type="Proteomes" id="UP000003635"/>
    </source>
</evidence>
<evidence type="ECO:0000256" key="2">
    <source>
        <dbReference type="ARBA" id="ARBA00023015"/>
    </source>
</evidence>
<evidence type="ECO:0000256" key="3">
    <source>
        <dbReference type="ARBA" id="ARBA00023125"/>
    </source>
</evidence>
<sequence>MGQRQGRITLWGVEVFVATAEEASITAAARRLSTSAATISQQLTNLERDIGATLLNRSERPVTLTPAGETFLRRANAILNEAEQARAELALAGTGALTRLRLGMIEDFDADVTPRLLSEMAGALEPCQFLLETGASHRLFDQFEARALDVVVTSDMGLGAAGHEVHPLLEEPFVVAAPRGAVAPDRLLEQLAALPHIQYTTRHHMGRTITTHLARQNLTFPQRFELDSYHAILAMVAAGAGWTILTPLGWQHAHRFREHVEILPLPGRALSRTILLTARRGIFGDMPADLAARLRRLIEALVVAPVTAEAGWLGERLQVLRQTEKTPRAGGARGSEEGVGR</sequence>
<evidence type="ECO:0000256" key="4">
    <source>
        <dbReference type="ARBA" id="ARBA00023163"/>
    </source>
</evidence>
<dbReference type="Pfam" id="PF03466">
    <property type="entry name" value="LysR_substrate"/>
    <property type="match status" value="1"/>
</dbReference>
<dbReference type="EMBL" id="AAOT01000011">
    <property type="protein sequence ID" value="EAR51589.1"/>
    <property type="molecule type" value="Genomic_DNA"/>
</dbReference>
<reference evidence="6 7" key="1">
    <citation type="journal article" date="2010" name="J. Bacteriol.">
        <title>Genome sequences of Oceanicola granulosus HTCC2516(T) and Oceanicola batsensis HTCC2597(TDelta).</title>
        <authorList>
            <person name="Thrash J.C."/>
            <person name="Cho J.C."/>
            <person name="Vergin K.L."/>
            <person name="Giovannoni S.J."/>
        </authorList>
    </citation>
    <scope>NUCLEOTIDE SEQUENCE [LARGE SCALE GENOMIC DNA]</scope>
    <source>
        <strain evidence="7">ATCC BAA-861 / DSM 15982 / KCTC 12143 / HTCC2516</strain>
    </source>
</reference>
<keyword evidence="7" id="KW-1185">Reference proteome</keyword>
<dbReference type="PANTHER" id="PTHR30126:SF94">
    <property type="entry name" value="LYSR FAMILY TRANSCRIPTIONAL REGULATOR"/>
    <property type="match status" value="1"/>
</dbReference>
<dbReference type="PANTHER" id="PTHR30126">
    <property type="entry name" value="HTH-TYPE TRANSCRIPTIONAL REGULATOR"/>
    <property type="match status" value="1"/>
</dbReference>
<protein>
    <submittedName>
        <fullName evidence="6">Transcriptional regulator, LysR family putative</fullName>
    </submittedName>
</protein>
<evidence type="ECO:0000313" key="6">
    <source>
        <dbReference type="EMBL" id="EAR51589.1"/>
    </source>
</evidence>